<dbReference type="RefSeq" id="WP_263544120.1">
    <property type="nucleotide sequence ID" value="NZ_JAOVZO020000020.1"/>
</dbReference>
<sequence length="78" mass="8494">MRTLRTLETRALGYAIERVDERDHLGTVRASWYEVLSPQDGSVIGTAADRATAERVVISRELDIARRAVALNAAGIAA</sequence>
<proteinExistence type="predicted"/>
<protein>
    <submittedName>
        <fullName evidence="1">Uncharacterized protein</fullName>
    </submittedName>
</protein>
<name>A0A9X3YMM1_9GAMM</name>
<reference evidence="1" key="1">
    <citation type="submission" date="2023-02" db="EMBL/GenBank/DDBJ databases">
        <title>Tahibacter soli sp. nov. isolated from soil.</title>
        <authorList>
            <person name="Baek J.H."/>
            <person name="Lee J.K."/>
            <person name="Choi D.G."/>
            <person name="Jeon C.O."/>
        </authorList>
    </citation>
    <scope>NUCLEOTIDE SEQUENCE</scope>
    <source>
        <strain evidence="1">BL</strain>
    </source>
</reference>
<dbReference type="Proteomes" id="UP001139971">
    <property type="component" value="Unassembled WGS sequence"/>
</dbReference>
<accession>A0A9X3YMM1</accession>
<comment type="caution">
    <text evidence="1">The sequence shown here is derived from an EMBL/GenBank/DDBJ whole genome shotgun (WGS) entry which is preliminary data.</text>
</comment>
<gene>
    <name evidence="1" type="ORF">OD750_021345</name>
</gene>
<evidence type="ECO:0000313" key="1">
    <source>
        <dbReference type="EMBL" id="MDC8015097.1"/>
    </source>
</evidence>
<organism evidence="1 2">
    <name type="scientific">Tahibacter soli</name>
    <dbReference type="NCBI Taxonomy" id="2983605"/>
    <lineage>
        <taxon>Bacteria</taxon>
        <taxon>Pseudomonadati</taxon>
        <taxon>Pseudomonadota</taxon>
        <taxon>Gammaproteobacteria</taxon>
        <taxon>Lysobacterales</taxon>
        <taxon>Rhodanobacteraceae</taxon>
        <taxon>Tahibacter</taxon>
    </lineage>
</organism>
<keyword evidence="2" id="KW-1185">Reference proteome</keyword>
<evidence type="ECO:0000313" key="2">
    <source>
        <dbReference type="Proteomes" id="UP001139971"/>
    </source>
</evidence>
<dbReference type="EMBL" id="JAOVZO020000020">
    <property type="protein sequence ID" value="MDC8015097.1"/>
    <property type="molecule type" value="Genomic_DNA"/>
</dbReference>
<dbReference type="AlphaFoldDB" id="A0A9X3YMM1"/>